<accession>S3ZPW4</accession>
<dbReference type="InterPro" id="IPR013651">
    <property type="entry name" value="ATP-grasp_RimK-type"/>
</dbReference>
<reference evidence="3 4" key="1">
    <citation type="submission" date="2013-02" db="EMBL/GenBank/DDBJ databases">
        <title>Draft Genome Sequence of Streptomyces aurantiacus, Which Produces Setomimycin.</title>
        <authorList>
            <person name="Gruening B.A."/>
            <person name="Praeg A."/>
            <person name="Erxleben A."/>
            <person name="Guenther S."/>
            <person name="Mueller M."/>
        </authorList>
    </citation>
    <scope>NUCLEOTIDE SEQUENCE [LARGE SCALE GENOMIC DNA]</scope>
    <source>
        <strain evidence="3 4">JA 4570</strain>
    </source>
</reference>
<evidence type="ECO:0000259" key="2">
    <source>
        <dbReference type="PROSITE" id="PS50975"/>
    </source>
</evidence>
<evidence type="ECO:0000313" key="3">
    <source>
        <dbReference type="EMBL" id="EPH45243.1"/>
    </source>
</evidence>
<feature type="domain" description="ATP-grasp" evidence="2">
    <location>
        <begin position="54"/>
        <end position="242"/>
    </location>
</feature>
<dbReference type="GO" id="GO:0005737">
    <property type="term" value="C:cytoplasm"/>
    <property type="evidence" value="ECO:0007669"/>
    <property type="project" value="TreeGrafter"/>
</dbReference>
<keyword evidence="1" id="KW-0067">ATP-binding</keyword>
<evidence type="ECO:0000256" key="1">
    <source>
        <dbReference type="PROSITE-ProRule" id="PRU00409"/>
    </source>
</evidence>
<dbReference type="InterPro" id="IPR013815">
    <property type="entry name" value="ATP_grasp_subdomain_1"/>
</dbReference>
<proteinExistence type="predicted"/>
<dbReference type="PANTHER" id="PTHR21621">
    <property type="entry name" value="RIBOSOMAL PROTEIN S6 MODIFICATION PROTEIN"/>
    <property type="match status" value="1"/>
</dbReference>
<sequence>MNGKQVTPSLVIGWVYEDDLLLGMNQLETFRLAGIPVVNTAMTLLRGQSKYLNSALMAASDVQHPDVVWGQQVETLNTAADTLGYPLVYKPMMSSLGRGVVRVDNRDDLSGLVAERNPEGDGYRVKNEGFYLQKHIDAEARDIRVMCVNYRAVISYQRTAPAGQWRSNTPGCERVVVELTDEIRVLAERASEAVGGLFTGVDLAKDVHGRLYIYEVNTCPTFFEPSQALGVPPVALTEAGSFLYAASQDFERARQQWRPTVHAHAGR</sequence>
<gene>
    <name evidence="3" type="ORF">STRAU_1719</name>
</gene>
<organism evidence="3 4">
    <name type="scientific">Streptomyces aurantiacus JA 4570</name>
    <dbReference type="NCBI Taxonomy" id="1286094"/>
    <lineage>
        <taxon>Bacteria</taxon>
        <taxon>Bacillati</taxon>
        <taxon>Actinomycetota</taxon>
        <taxon>Actinomycetes</taxon>
        <taxon>Kitasatosporales</taxon>
        <taxon>Streptomycetaceae</taxon>
        <taxon>Streptomyces</taxon>
        <taxon>Streptomyces aurantiacus group</taxon>
    </lineage>
</organism>
<keyword evidence="1" id="KW-0547">Nucleotide-binding</keyword>
<comment type="caution">
    <text evidence="3">The sequence shown here is derived from an EMBL/GenBank/DDBJ whole genome shotgun (WGS) entry which is preliminary data.</text>
</comment>
<dbReference type="AlphaFoldDB" id="S3ZPW4"/>
<keyword evidence="3" id="KW-0436">Ligase</keyword>
<dbReference type="GO" id="GO:0016879">
    <property type="term" value="F:ligase activity, forming carbon-nitrogen bonds"/>
    <property type="evidence" value="ECO:0007669"/>
    <property type="project" value="TreeGrafter"/>
</dbReference>
<keyword evidence="4" id="KW-1185">Reference proteome</keyword>
<evidence type="ECO:0000313" key="4">
    <source>
        <dbReference type="Proteomes" id="UP000014629"/>
    </source>
</evidence>
<dbReference type="PATRIC" id="fig|1286094.4.peg.1698"/>
<dbReference type="Proteomes" id="UP000014629">
    <property type="component" value="Unassembled WGS sequence"/>
</dbReference>
<dbReference type="GO" id="GO:0046872">
    <property type="term" value="F:metal ion binding"/>
    <property type="evidence" value="ECO:0007669"/>
    <property type="project" value="InterPro"/>
</dbReference>
<dbReference type="InterPro" id="IPR011761">
    <property type="entry name" value="ATP-grasp"/>
</dbReference>
<dbReference type="Gene3D" id="3.30.1490.20">
    <property type="entry name" value="ATP-grasp fold, A domain"/>
    <property type="match status" value="1"/>
</dbReference>
<dbReference type="GO" id="GO:0005524">
    <property type="term" value="F:ATP binding"/>
    <property type="evidence" value="ECO:0007669"/>
    <property type="project" value="UniProtKB-UniRule"/>
</dbReference>
<protein>
    <submittedName>
        <fullName evidence="3">Putative Alpha-aminoadipate--LysW ligase LysX</fullName>
    </submittedName>
</protein>
<dbReference type="Pfam" id="PF08443">
    <property type="entry name" value="RimK"/>
    <property type="match status" value="1"/>
</dbReference>
<name>S3ZPW4_9ACTN</name>
<dbReference type="EMBL" id="AOPZ01000066">
    <property type="protein sequence ID" value="EPH45243.1"/>
    <property type="molecule type" value="Genomic_DNA"/>
</dbReference>
<dbReference type="SUPFAM" id="SSF56059">
    <property type="entry name" value="Glutathione synthetase ATP-binding domain-like"/>
    <property type="match status" value="1"/>
</dbReference>
<dbReference type="Gene3D" id="3.30.470.20">
    <property type="entry name" value="ATP-grasp fold, B domain"/>
    <property type="match status" value="1"/>
</dbReference>
<dbReference type="PROSITE" id="PS50975">
    <property type="entry name" value="ATP_GRASP"/>
    <property type="match status" value="1"/>
</dbReference>
<dbReference type="PANTHER" id="PTHR21621:SF0">
    <property type="entry name" value="BETA-CITRYLGLUTAMATE SYNTHASE B-RELATED"/>
    <property type="match status" value="1"/>
</dbReference>